<dbReference type="PATRIC" id="fig|66969.6.peg.1362"/>
<dbReference type="EMBL" id="LNZB01000031">
    <property type="protein sequence ID" value="KTD80543.1"/>
    <property type="molecule type" value="Genomic_DNA"/>
</dbReference>
<feature type="region of interest" description="Disordered" evidence="1">
    <location>
        <begin position="88"/>
        <end position="117"/>
    </location>
</feature>
<evidence type="ECO:0000313" key="2">
    <source>
        <dbReference type="EMBL" id="KTD80543.1"/>
    </source>
</evidence>
<feature type="compositionally biased region" description="Polar residues" evidence="1">
    <location>
        <begin position="89"/>
        <end position="99"/>
    </location>
</feature>
<organism evidence="2 3">
    <name type="scientific">Legionella waltersii</name>
    <dbReference type="NCBI Taxonomy" id="66969"/>
    <lineage>
        <taxon>Bacteria</taxon>
        <taxon>Pseudomonadati</taxon>
        <taxon>Pseudomonadota</taxon>
        <taxon>Gammaproteobacteria</taxon>
        <taxon>Legionellales</taxon>
        <taxon>Legionellaceae</taxon>
        <taxon>Legionella</taxon>
    </lineage>
</organism>
<keyword evidence="3" id="KW-1185">Reference proteome</keyword>
<evidence type="ECO:0000313" key="3">
    <source>
        <dbReference type="Proteomes" id="UP000054729"/>
    </source>
</evidence>
<protein>
    <submittedName>
        <fullName evidence="2">Uncharacterized protein</fullName>
    </submittedName>
</protein>
<feature type="region of interest" description="Disordered" evidence="1">
    <location>
        <begin position="1"/>
        <end position="50"/>
    </location>
</feature>
<dbReference type="AlphaFoldDB" id="A0A0W1AGQ7"/>
<reference evidence="2 3" key="1">
    <citation type="submission" date="2015-11" db="EMBL/GenBank/DDBJ databases">
        <title>Genomic analysis of 38 Legionella species identifies large and diverse effector repertoires.</title>
        <authorList>
            <person name="Burstein D."/>
            <person name="Amaro F."/>
            <person name="Zusman T."/>
            <person name="Lifshitz Z."/>
            <person name="Cohen O."/>
            <person name="Gilbert J.A."/>
            <person name="Pupko T."/>
            <person name="Shuman H.A."/>
            <person name="Segal G."/>
        </authorList>
    </citation>
    <scope>NUCLEOTIDE SEQUENCE [LARGE SCALE GENOMIC DNA]</scope>
    <source>
        <strain evidence="2 3">ATCC 51914</strain>
    </source>
</reference>
<feature type="compositionally biased region" description="Basic and acidic residues" evidence="1">
    <location>
        <begin position="102"/>
        <end position="117"/>
    </location>
</feature>
<proteinExistence type="predicted"/>
<dbReference type="STRING" id="66969.Lwal_1242"/>
<comment type="caution">
    <text evidence="2">The sequence shown here is derived from an EMBL/GenBank/DDBJ whole genome shotgun (WGS) entry which is preliminary data.</text>
</comment>
<accession>A0A0W1AGQ7</accession>
<feature type="compositionally biased region" description="Polar residues" evidence="1">
    <location>
        <begin position="12"/>
        <end position="41"/>
    </location>
</feature>
<gene>
    <name evidence="2" type="ORF">Lwal_1242</name>
</gene>
<sequence length="117" mass="13033">MQGKQERDPSTDEASTTETQEDSSTIILTTLRSRASSTGSLKNGEKAIHRDPQRLDFIDAGVVMKRDEDDLSSPRLRSLKKMYPLECPVTQQQSKQQTAVGIDEHSTENEDAVRNGL</sequence>
<dbReference type="RefSeq" id="WP_058479948.1">
    <property type="nucleotide sequence ID" value="NZ_CAAAIQ010000034.1"/>
</dbReference>
<feature type="compositionally biased region" description="Basic and acidic residues" evidence="1">
    <location>
        <begin position="1"/>
        <end position="10"/>
    </location>
</feature>
<name>A0A0W1AGQ7_9GAMM</name>
<dbReference type="Proteomes" id="UP000054729">
    <property type="component" value="Unassembled WGS sequence"/>
</dbReference>
<evidence type="ECO:0000256" key="1">
    <source>
        <dbReference type="SAM" id="MobiDB-lite"/>
    </source>
</evidence>